<dbReference type="Proteomes" id="UP000598820">
    <property type="component" value="Unassembled WGS sequence"/>
</dbReference>
<dbReference type="Gene3D" id="3.30.420.10">
    <property type="entry name" value="Ribonuclease H-like superfamily/Ribonuclease H"/>
    <property type="match status" value="1"/>
</dbReference>
<evidence type="ECO:0000259" key="1">
    <source>
        <dbReference type="Pfam" id="PF13358"/>
    </source>
</evidence>
<proteinExistence type="predicted"/>
<dbReference type="AlphaFoldDB" id="A0A926Y0A2"/>
<keyword evidence="3" id="KW-1185">Reference proteome</keyword>
<feature type="domain" description="Tc1-like transposase DDE" evidence="1">
    <location>
        <begin position="3"/>
        <end position="45"/>
    </location>
</feature>
<dbReference type="Pfam" id="PF13358">
    <property type="entry name" value="DDE_3"/>
    <property type="match status" value="1"/>
</dbReference>
<name>A0A926Y0A2_9BACT</name>
<dbReference type="InterPro" id="IPR036397">
    <property type="entry name" value="RNaseH_sf"/>
</dbReference>
<evidence type="ECO:0000313" key="2">
    <source>
        <dbReference type="EMBL" id="MBD2704269.1"/>
    </source>
</evidence>
<dbReference type="EMBL" id="JACWZY010000029">
    <property type="protein sequence ID" value="MBD2704269.1"/>
    <property type="molecule type" value="Genomic_DNA"/>
</dbReference>
<organism evidence="2 3">
    <name type="scientific">Spirosoma profusum</name>
    <dbReference type="NCBI Taxonomy" id="2771354"/>
    <lineage>
        <taxon>Bacteria</taxon>
        <taxon>Pseudomonadati</taxon>
        <taxon>Bacteroidota</taxon>
        <taxon>Cytophagia</taxon>
        <taxon>Cytophagales</taxon>
        <taxon>Cytophagaceae</taxon>
        <taxon>Spirosoma</taxon>
    </lineage>
</organism>
<gene>
    <name evidence="2" type="ORF">IC229_26735</name>
</gene>
<dbReference type="GO" id="GO:0003676">
    <property type="term" value="F:nucleic acid binding"/>
    <property type="evidence" value="ECO:0007669"/>
    <property type="project" value="InterPro"/>
</dbReference>
<protein>
    <submittedName>
        <fullName evidence="2">Transposase</fullName>
    </submittedName>
</protein>
<evidence type="ECO:0000313" key="3">
    <source>
        <dbReference type="Proteomes" id="UP000598820"/>
    </source>
</evidence>
<feature type="non-terminal residue" evidence="2">
    <location>
        <position position="1"/>
    </location>
</feature>
<accession>A0A926Y0A2</accession>
<sequence>LLIIWDGASLHRGEAVKAFLTEHPGRVHLERLPAYSPELKPTELCGISSNSD</sequence>
<dbReference type="InterPro" id="IPR038717">
    <property type="entry name" value="Tc1-like_DDE_dom"/>
</dbReference>
<comment type="caution">
    <text evidence="2">The sequence shown here is derived from an EMBL/GenBank/DDBJ whole genome shotgun (WGS) entry which is preliminary data.</text>
</comment>
<reference evidence="2" key="1">
    <citation type="submission" date="2020-09" db="EMBL/GenBank/DDBJ databases">
        <authorList>
            <person name="Kim M.K."/>
        </authorList>
    </citation>
    <scope>NUCLEOTIDE SEQUENCE</scope>
    <source>
        <strain evidence="2">BT702</strain>
    </source>
</reference>